<dbReference type="Gene3D" id="1.10.420.10">
    <property type="entry name" value="Peroxidase, domain 2"/>
    <property type="match status" value="1"/>
</dbReference>
<evidence type="ECO:0000256" key="2">
    <source>
        <dbReference type="ARBA" id="ARBA00022559"/>
    </source>
</evidence>
<evidence type="ECO:0000256" key="10">
    <source>
        <dbReference type="PIRSR" id="PIRSR601621-3"/>
    </source>
</evidence>
<dbReference type="Proteomes" id="UP000326924">
    <property type="component" value="Unassembled WGS sequence"/>
</dbReference>
<feature type="binding site" evidence="9">
    <location>
        <position position="153"/>
    </location>
    <ligand>
        <name>Ca(2+)</name>
        <dbReference type="ChEBI" id="CHEBI:29108"/>
        <label>2</label>
    </ligand>
</feature>
<evidence type="ECO:0000313" key="15">
    <source>
        <dbReference type="Proteomes" id="UP000326924"/>
    </source>
</evidence>
<evidence type="ECO:0000256" key="8">
    <source>
        <dbReference type="PIRSR" id="PIRSR601621-1"/>
    </source>
</evidence>
<evidence type="ECO:0000256" key="7">
    <source>
        <dbReference type="ARBA" id="ARBA00023180"/>
    </source>
</evidence>
<accession>A0A5J5F940</accession>
<keyword evidence="3 9" id="KW-0349">Heme</keyword>
<dbReference type="EC" id="1.11.1.-" evidence="12"/>
<dbReference type="PANTHER" id="PTHR31356:SF66">
    <property type="entry name" value="CATALASE-PEROXIDASE"/>
    <property type="match status" value="1"/>
</dbReference>
<keyword evidence="11" id="KW-1015">Disulfide bond</keyword>
<reference evidence="14 15" key="1">
    <citation type="submission" date="2019-09" db="EMBL/GenBank/DDBJ databases">
        <title>Draft genome of the ectomycorrhizal ascomycete Sphaerosporella brunnea.</title>
        <authorList>
            <consortium name="DOE Joint Genome Institute"/>
            <person name="Benucci G.M."/>
            <person name="Marozzi G."/>
            <person name="Antonielli L."/>
            <person name="Sanchez S."/>
            <person name="Marco P."/>
            <person name="Wang X."/>
            <person name="Falini L.B."/>
            <person name="Barry K."/>
            <person name="Haridas S."/>
            <person name="Lipzen A."/>
            <person name="Labutti K."/>
            <person name="Grigoriev I.V."/>
            <person name="Murat C."/>
            <person name="Martin F."/>
            <person name="Albertini E."/>
            <person name="Donnini D."/>
            <person name="Bonito G."/>
        </authorList>
    </citation>
    <scope>NUCLEOTIDE SEQUENCE [LARGE SCALE GENOMIC DNA]</scope>
    <source>
        <strain evidence="14 15">Sb_GMNB300</strain>
    </source>
</reference>
<dbReference type="OrthoDB" id="2113341at2759"/>
<feature type="domain" description="Plant heme peroxidase family profile" evidence="13">
    <location>
        <begin position="1"/>
        <end position="250"/>
    </location>
</feature>
<feature type="binding site" evidence="9">
    <location>
        <position position="46"/>
    </location>
    <ligand>
        <name>Ca(2+)</name>
        <dbReference type="ChEBI" id="CHEBI:29108"/>
        <label>1</label>
    </ligand>
</feature>
<feature type="binding site" evidence="9">
    <location>
        <position position="172"/>
    </location>
    <ligand>
        <name>Ca(2+)</name>
        <dbReference type="ChEBI" id="CHEBI:29108"/>
        <label>2</label>
    </ligand>
</feature>
<comment type="caution">
    <text evidence="14">The sequence shown here is derived from an EMBL/GenBank/DDBJ whole genome shotgun (WGS) entry which is preliminary data.</text>
</comment>
<feature type="active site" description="Proton acceptor" evidence="8">
    <location>
        <position position="26"/>
    </location>
</feature>
<dbReference type="Gene3D" id="1.10.520.10">
    <property type="match status" value="1"/>
</dbReference>
<evidence type="ECO:0000313" key="14">
    <source>
        <dbReference type="EMBL" id="KAA8913459.1"/>
    </source>
</evidence>
<dbReference type="InParanoid" id="A0A5J5F940"/>
<evidence type="ECO:0000256" key="4">
    <source>
        <dbReference type="ARBA" id="ARBA00022723"/>
    </source>
</evidence>
<feature type="binding site" description="axial binding residue" evidence="9">
    <location>
        <position position="152"/>
    </location>
    <ligand>
        <name>heme b</name>
        <dbReference type="ChEBI" id="CHEBI:60344"/>
    </ligand>
    <ligandPart>
        <name>Fe</name>
        <dbReference type="ChEBI" id="CHEBI:18248"/>
    </ligandPart>
</feature>
<keyword evidence="9 12" id="KW-0106">Calcium</keyword>
<dbReference type="Pfam" id="PF00141">
    <property type="entry name" value="peroxidase"/>
    <property type="match status" value="1"/>
</dbReference>
<proteinExistence type="inferred from homology"/>
<keyword evidence="6 9" id="KW-0408">Iron</keyword>
<evidence type="ECO:0000256" key="3">
    <source>
        <dbReference type="ARBA" id="ARBA00022617"/>
    </source>
</evidence>
<dbReference type="InterPro" id="IPR010255">
    <property type="entry name" value="Haem_peroxidase_sf"/>
</dbReference>
<keyword evidence="2 12" id="KW-0575">Peroxidase</keyword>
<dbReference type="GO" id="GO:0000302">
    <property type="term" value="P:response to reactive oxygen species"/>
    <property type="evidence" value="ECO:0007669"/>
    <property type="project" value="TreeGrafter"/>
</dbReference>
<evidence type="ECO:0000256" key="5">
    <source>
        <dbReference type="ARBA" id="ARBA00023002"/>
    </source>
</evidence>
<keyword evidence="15" id="KW-1185">Reference proteome</keyword>
<feature type="binding site" evidence="9">
    <location>
        <position position="27"/>
    </location>
    <ligand>
        <name>Ca(2+)</name>
        <dbReference type="ChEBI" id="CHEBI:29108"/>
        <label>1</label>
    </ligand>
</feature>
<gene>
    <name evidence="14" type="ORF">FN846DRAFT_772023</name>
</gene>
<dbReference type="PANTHER" id="PTHR31356">
    <property type="entry name" value="THYLAKOID LUMENAL 29 KDA PROTEIN, CHLOROPLASTIC-RELATED"/>
    <property type="match status" value="1"/>
</dbReference>
<comment type="similarity">
    <text evidence="1 12">Belongs to the peroxidase family. Ligninase subfamily.</text>
</comment>
<dbReference type="PROSITE" id="PS00436">
    <property type="entry name" value="PEROXIDASE_2"/>
    <property type="match status" value="1"/>
</dbReference>
<evidence type="ECO:0000256" key="6">
    <source>
        <dbReference type="ARBA" id="ARBA00023004"/>
    </source>
</evidence>
<dbReference type="SUPFAM" id="SSF48113">
    <property type="entry name" value="Heme-dependent peroxidases"/>
    <property type="match status" value="1"/>
</dbReference>
<dbReference type="GO" id="GO:0004601">
    <property type="term" value="F:peroxidase activity"/>
    <property type="evidence" value="ECO:0007669"/>
    <property type="project" value="UniProtKB-KW"/>
</dbReference>
<dbReference type="EMBL" id="VXIS01000014">
    <property type="protein sequence ID" value="KAA8913459.1"/>
    <property type="molecule type" value="Genomic_DNA"/>
</dbReference>
<evidence type="ECO:0000256" key="11">
    <source>
        <dbReference type="PIRSR" id="PIRSR601621-4"/>
    </source>
</evidence>
<dbReference type="AlphaFoldDB" id="A0A5J5F940"/>
<dbReference type="GO" id="GO:0042744">
    <property type="term" value="P:hydrogen peroxide catabolic process"/>
    <property type="evidence" value="ECO:0007669"/>
    <property type="project" value="TreeGrafter"/>
</dbReference>
<evidence type="ECO:0000256" key="9">
    <source>
        <dbReference type="PIRSR" id="PIRSR601621-2"/>
    </source>
</evidence>
<organism evidence="14 15">
    <name type="scientific">Sphaerosporella brunnea</name>
    <dbReference type="NCBI Taxonomy" id="1250544"/>
    <lineage>
        <taxon>Eukaryota</taxon>
        <taxon>Fungi</taxon>
        <taxon>Dikarya</taxon>
        <taxon>Ascomycota</taxon>
        <taxon>Pezizomycotina</taxon>
        <taxon>Pezizomycetes</taxon>
        <taxon>Pezizales</taxon>
        <taxon>Pyronemataceae</taxon>
        <taxon>Sphaerosporella</taxon>
    </lineage>
</organism>
<keyword evidence="4 9" id="KW-0479">Metal-binding</keyword>
<dbReference type="GO" id="GO:0020037">
    <property type="term" value="F:heme binding"/>
    <property type="evidence" value="ECO:0007669"/>
    <property type="project" value="UniProtKB-UniRule"/>
</dbReference>
<feature type="binding site" evidence="9">
    <location>
        <position position="170"/>
    </location>
    <ligand>
        <name>Ca(2+)</name>
        <dbReference type="ChEBI" id="CHEBI:29108"/>
        <label>2</label>
    </ligand>
</feature>
<dbReference type="InterPro" id="IPR019794">
    <property type="entry name" value="Peroxidases_AS"/>
</dbReference>
<dbReference type="GO" id="GO:0046872">
    <property type="term" value="F:metal ion binding"/>
    <property type="evidence" value="ECO:0007669"/>
    <property type="project" value="UniProtKB-UniRule"/>
</dbReference>
<dbReference type="PROSITE" id="PS50873">
    <property type="entry name" value="PEROXIDASE_4"/>
    <property type="match status" value="1"/>
</dbReference>
<evidence type="ECO:0000256" key="12">
    <source>
        <dbReference type="RuleBase" id="RU363051"/>
    </source>
</evidence>
<evidence type="ECO:0000256" key="1">
    <source>
        <dbReference type="ARBA" id="ARBA00006089"/>
    </source>
</evidence>
<keyword evidence="5 12" id="KW-0560">Oxidoreductase</keyword>
<dbReference type="PRINTS" id="PR00462">
    <property type="entry name" value="LIGNINASE"/>
</dbReference>
<keyword evidence="7" id="KW-0325">Glycoprotein</keyword>
<dbReference type="GO" id="GO:0034599">
    <property type="term" value="P:cellular response to oxidative stress"/>
    <property type="evidence" value="ECO:0007669"/>
    <property type="project" value="InterPro"/>
</dbReference>
<feature type="site" description="Transition state stabilizer" evidence="10">
    <location>
        <position position="22"/>
    </location>
</feature>
<dbReference type="InterPro" id="IPR002016">
    <property type="entry name" value="Haem_peroxidase"/>
</dbReference>
<dbReference type="PRINTS" id="PR00458">
    <property type="entry name" value="PEROXIDASE"/>
</dbReference>
<evidence type="ECO:0000259" key="13">
    <source>
        <dbReference type="PROSITE" id="PS50873"/>
    </source>
</evidence>
<name>A0A5J5F940_9PEZI</name>
<comment type="cofactor">
    <cofactor evidence="9 12">
        <name>Ca(2+)</name>
        <dbReference type="ChEBI" id="CHEBI:29108"/>
    </cofactor>
    <text evidence="9 12">Binds 2 calcium ions per subunit.</text>
</comment>
<dbReference type="InterPro" id="IPR044831">
    <property type="entry name" value="Ccp1-like"/>
</dbReference>
<sequence>MIRRLTVRPGAQCGDNARAAVRLAFHDAGTFSLAIQARGGRNGGADGSMLIDPTEIERPDNNGLQQIVTALTPLAAQFGVSNADILHVTGILGVIVCPGGPVIETWVGRRDARWRNPTGLLPDVNDSVLKMVARFKDMGFNVRDLMALIGAHSTAKQRFVDPSRAGEPQDTTPDIWDVKFYGETLNDTVPEGVFRFASDHKFARHPTTRRDFERFVDDQDDWDEDYARAHEQMSLLGQDRSKLTRCTEILPPKIDLGPLFVDRDAGHDDGLDHGVDGEQGFQPDDATSLEVSAERLSRVLRRLRGYWGNSG</sequence>
<feature type="binding site" evidence="9">
    <location>
        <position position="48"/>
    </location>
    <ligand>
        <name>Ca(2+)</name>
        <dbReference type="ChEBI" id="CHEBI:29108"/>
        <label>1</label>
    </ligand>
</feature>
<dbReference type="InterPro" id="IPR001621">
    <property type="entry name" value="Ligninase"/>
</dbReference>
<feature type="disulfide bond" evidence="11">
    <location>
        <begin position="13"/>
        <end position="97"/>
    </location>
</feature>
<protein>
    <recommendedName>
        <fullName evidence="12">Peroxidase</fullName>
        <ecNumber evidence="12">1.11.1.-</ecNumber>
    </recommendedName>
</protein>
<feature type="binding site" evidence="9">
    <location>
        <position position="177"/>
    </location>
    <ligand>
        <name>Ca(2+)</name>
        <dbReference type="ChEBI" id="CHEBI:29108"/>
        <label>2</label>
    </ligand>
</feature>
<comment type="cofactor">
    <cofactor evidence="9">
        <name>heme b</name>
        <dbReference type="ChEBI" id="CHEBI:60344"/>
    </cofactor>
    <text evidence="9">Binds 1 heme b (iron(II)-protoporphyrin IX) group per subunit.</text>
</comment>